<dbReference type="NCBIfam" id="TIGR00631">
    <property type="entry name" value="uvrb"/>
    <property type="match status" value="1"/>
</dbReference>
<dbReference type="SUPFAM" id="SSF46600">
    <property type="entry name" value="C-terminal UvrC-binding domain of UvrB"/>
    <property type="match status" value="1"/>
</dbReference>
<evidence type="ECO:0000256" key="14">
    <source>
        <dbReference type="SAM" id="Coils"/>
    </source>
</evidence>
<feature type="short sequence motif" description="Beta-hairpin" evidence="12">
    <location>
        <begin position="114"/>
        <end position="137"/>
    </location>
</feature>
<dbReference type="GO" id="GO:0005524">
    <property type="term" value="F:ATP binding"/>
    <property type="evidence" value="ECO:0007669"/>
    <property type="project" value="UniProtKB-UniRule"/>
</dbReference>
<dbReference type="InterPro" id="IPR024759">
    <property type="entry name" value="UvrB_YAD/RRR_dom"/>
</dbReference>
<keyword evidence="14" id="KW-0175">Coiled coil</keyword>
<dbReference type="GO" id="GO:0009381">
    <property type="term" value="F:excinuclease ABC activity"/>
    <property type="evidence" value="ECO:0007669"/>
    <property type="project" value="UniProtKB-UniRule"/>
</dbReference>
<dbReference type="PROSITE" id="PS50151">
    <property type="entry name" value="UVR"/>
    <property type="match status" value="1"/>
</dbReference>
<keyword evidence="9 12" id="KW-0234">DNA repair</keyword>
<evidence type="ECO:0000256" key="9">
    <source>
        <dbReference type="ARBA" id="ARBA00023204"/>
    </source>
</evidence>
<comment type="domain">
    <text evidence="12">The beta-hairpin motif is involved in DNA binding.</text>
</comment>
<dbReference type="Pfam" id="PF02151">
    <property type="entry name" value="UVR"/>
    <property type="match status" value="1"/>
</dbReference>
<name>A0A0R1WLT6_9LACO</name>
<dbReference type="Gene3D" id="3.40.50.300">
    <property type="entry name" value="P-loop containing nucleotide triphosphate hydrolases"/>
    <property type="match status" value="3"/>
</dbReference>
<evidence type="ECO:0000256" key="10">
    <source>
        <dbReference type="ARBA" id="ARBA00026033"/>
    </source>
</evidence>
<dbReference type="InterPro" id="IPR006935">
    <property type="entry name" value="Helicase/UvrB_N"/>
</dbReference>
<evidence type="ECO:0000256" key="6">
    <source>
        <dbReference type="ARBA" id="ARBA00022769"/>
    </source>
</evidence>
<dbReference type="GO" id="GO:0005737">
    <property type="term" value="C:cytoplasm"/>
    <property type="evidence" value="ECO:0007669"/>
    <property type="project" value="UniProtKB-SubCell"/>
</dbReference>
<dbReference type="Pfam" id="PF00271">
    <property type="entry name" value="Helicase_C"/>
    <property type="match status" value="1"/>
</dbReference>
<dbReference type="SMART" id="SM00490">
    <property type="entry name" value="HELICc"/>
    <property type="match status" value="1"/>
</dbReference>
<evidence type="ECO:0000256" key="5">
    <source>
        <dbReference type="ARBA" id="ARBA00022763"/>
    </source>
</evidence>
<accession>A0A0R1WLT6</accession>
<dbReference type="PATRIC" id="fig|1423779.3.peg.852"/>
<dbReference type="GO" id="GO:0009380">
    <property type="term" value="C:excinuclease repair complex"/>
    <property type="evidence" value="ECO:0007669"/>
    <property type="project" value="InterPro"/>
</dbReference>
<dbReference type="GO" id="GO:0006289">
    <property type="term" value="P:nucleotide-excision repair"/>
    <property type="evidence" value="ECO:0007669"/>
    <property type="project" value="UniProtKB-UniRule"/>
</dbReference>
<evidence type="ECO:0000259" key="16">
    <source>
        <dbReference type="PROSITE" id="PS51192"/>
    </source>
</evidence>
<keyword evidence="18" id="KW-0540">Nuclease</keyword>
<dbReference type="CDD" id="cd17916">
    <property type="entry name" value="DEXHc_UvrB"/>
    <property type="match status" value="1"/>
</dbReference>
<dbReference type="EMBL" id="AZGE01000002">
    <property type="protein sequence ID" value="KRM16731.1"/>
    <property type="molecule type" value="Genomic_DNA"/>
</dbReference>
<evidence type="ECO:0000313" key="18">
    <source>
        <dbReference type="EMBL" id="KRM16731.1"/>
    </source>
</evidence>
<dbReference type="InterPro" id="IPR001650">
    <property type="entry name" value="Helicase_C-like"/>
</dbReference>
<dbReference type="PANTHER" id="PTHR24029">
    <property type="entry name" value="UVRABC SYSTEM PROTEIN B"/>
    <property type="match status" value="1"/>
</dbReference>
<evidence type="ECO:0000256" key="8">
    <source>
        <dbReference type="ARBA" id="ARBA00022881"/>
    </source>
</evidence>
<dbReference type="Pfam" id="PF12344">
    <property type="entry name" value="UvrB"/>
    <property type="match status" value="1"/>
</dbReference>
<dbReference type="InterPro" id="IPR041471">
    <property type="entry name" value="UvrB_inter"/>
</dbReference>
<proteinExistence type="inferred from homology"/>
<dbReference type="PROSITE" id="PS51194">
    <property type="entry name" value="HELICASE_CTER"/>
    <property type="match status" value="1"/>
</dbReference>
<keyword evidence="8 12" id="KW-0267">Excision nuclease</keyword>
<feature type="domain" description="Helicase C-terminal" evidence="17">
    <location>
        <begin position="452"/>
        <end position="618"/>
    </location>
</feature>
<dbReference type="GO" id="GO:0016887">
    <property type="term" value="F:ATP hydrolysis activity"/>
    <property type="evidence" value="ECO:0007669"/>
    <property type="project" value="InterPro"/>
</dbReference>
<evidence type="ECO:0000259" key="15">
    <source>
        <dbReference type="PROSITE" id="PS50151"/>
    </source>
</evidence>
<keyword evidence="5 12" id="KW-0227">DNA damage</keyword>
<feature type="binding site" evidence="12">
    <location>
        <begin position="61"/>
        <end position="68"/>
    </location>
    <ligand>
        <name>ATP</name>
        <dbReference type="ChEBI" id="CHEBI:30616"/>
    </ligand>
</feature>
<dbReference type="Gene3D" id="4.10.860.10">
    <property type="entry name" value="UVR domain"/>
    <property type="match status" value="1"/>
</dbReference>
<dbReference type="CDD" id="cd18790">
    <property type="entry name" value="SF2_C_UvrB"/>
    <property type="match status" value="1"/>
</dbReference>
<dbReference type="NCBIfam" id="NF003673">
    <property type="entry name" value="PRK05298.1"/>
    <property type="match status" value="1"/>
</dbReference>
<dbReference type="HAMAP" id="MF_00204">
    <property type="entry name" value="UvrB"/>
    <property type="match status" value="1"/>
</dbReference>
<evidence type="ECO:0000259" key="17">
    <source>
        <dbReference type="PROSITE" id="PS51194"/>
    </source>
</evidence>
<evidence type="ECO:0000256" key="4">
    <source>
        <dbReference type="ARBA" id="ARBA00022741"/>
    </source>
</evidence>
<reference evidence="18 19" key="1">
    <citation type="journal article" date="2015" name="Genome Announc.">
        <title>Expanding the biotechnology potential of lactobacilli through comparative genomics of 213 strains and associated genera.</title>
        <authorList>
            <person name="Sun Z."/>
            <person name="Harris H.M."/>
            <person name="McCann A."/>
            <person name="Guo C."/>
            <person name="Argimon S."/>
            <person name="Zhang W."/>
            <person name="Yang X."/>
            <person name="Jeffery I.B."/>
            <person name="Cooney J.C."/>
            <person name="Kagawa T.F."/>
            <person name="Liu W."/>
            <person name="Song Y."/>
            <person name="Salvetti E."/>
            <person name="Wrobel A."/>
            <person name="Rasinkangas P."/>
            <person name="Parkhill J."/>
            <person name="Rea M.C."/>
            <person name="O'Sullivan O."/>
            <person name="Ritari J."/>
            <person name="Douillard F.P."/>
            <person name="Paul Ross R."/>
            <person name="Yang R."/>
            <person name="Briner A.E."/>
            <person name="Felis G.E."/>
            <person name="de Vos W.M."/>
            <person name="Barrangou R."/>
            <person name="Klaenhammer T.R."/>
            <person name="Caufield P.W."/>
            <person name="Cui Y."/>
            <person name="Zhang H."/>
            <person name="O'Toole P.W."/>
        </authorList>
    </citation>
    <scope>NUCLEOTIDE SEQUENCE [LARGE SCALE GENOMIC DNA]</scope>
    <source>
        <strain evidence="18 19">DSM 4864</strain>
    </source>
</reference>
<gene>
    <name evidence="12" type="primary">uvrB</name>
    <name evidence="18" type="ORF">FC49_GL000834</name>
</gene>
<evidence type="ECO:0000256" key="12">
    <source>
        <dbReference type="HAMAP-Rule" id="MF_00204"/>
    </source>
</evidence>
<feature type="domain" description="UVR" evidence="15">
    <location>
        <begin position="650"/>
        <end position="685"/>
    </location>
</feature>
<dbReference type="InterPro" id="IPR014001">
    <property type="entry name" value="Helicase_ATP-bd"/>
</dbReference>
<dbReference type="Pfam" id="PF04851">
    <property type="entry name" value="ResIII"/>
    <property type="match status" value="1"/>
</dbReference>
<dbReference type="Pfam" id="PF17757">
    <property type="entry name" value="UvrB_inter"/>
    <property type="match status" value="1"/>
</dbReference>
<keyword evidence="7 12" id="KW-0067">ATP-binding</keyword>
<keyword evidence="18" id="KW-0255">Endonuclease</keyword>
<organism evidence="18 19">
    <name type="scientific">Limosilactobacillus oris DSM 4864</name>
    <dbReference type="NCBI Taxonomy" id="1423779"/>
    <lineage>
        <taxon>Bacteria</taxon>
        <taxon>Bacillati</taxon>
        <taxon>Bacillota</taxon>
        <taxon>Bacilli</taxon>
        <taxon>Lactobacillales</taxon>
        <taxon>Lactobacillaceae</taxon>
        <taxon>Limosilactobacillus</taxon>
    </lineage>
</organism>
<dbReference type="AlphaFoldDB" id="A0A0R1WLT6"/>
<dbReference type="InterPro" id="IPR027417">
    <property type="entry name" value="P-loop_NTPase"/>
</dbReference>
<feature type="coiled-coil region" evidence="14">
    <location>
        <begin position="646"/>
        <end position="673"/>
    </location>
</feature>
<keyword evidence="12 13" id="KW-0742">SOS response</keyword>
<dbReference type="InterPro" id="IPR001943">
    <property type="entry name" value="UVR_dom"/>
</dbReference>
<dbReference type="SUPFAM" id="SSF52540">
    <property type="entry name" value="P-loop containing nucleoside triphosphate hydrolases"/>
    <property type="match status" value="2"/>
</dbReference>
<evidence type="ECO:0000256" key="3">
    <source>
        <dbReference type="ARBA" id="ARBA00022490"/>
    </source>
</evidence>
<dbReference type="GO" id="GO:0003677">
    <property type="term" value="F:DNA binding"/>
    <property type="evidence" value="ECO:0007669"/>
    <property type="project" value="UniProtKB-UniRule"/>
</dbReference>
<dbReference type="InterPro" id="IPR004807">
    <property type="entry name" value="UvrB"/>
</dbReference>
<comment type="function">
    <text evidence="12">The UvrABC repair system catalyzes the recognition and processing of DNA lesions. A damage recognition complex composed of 2 UvrA and 2 UvrB subunits scans DNA for abnormalities. Upon binding of the UvrA(2)B(2) complex to a putative damaged site, the DNA wraps around one UvrB monomer. DNA wrap is dependent on ATP binding by UvrB and probably causes local melting of the DNA helix, facilitating insertion of UvrB beta-hairpin between the DNA strands. Then UvrB probes one DNA strand for the presence of a lesion. If a lesion is found the UvrA subunits dissociate and the UvrB-DNA preincision complex is formed. This complex is subsequently bound by UvrC and the second UvrB is released. If no lesion is found, the DNA wraps around the other UvrB subunit that will check the other stand for damage.</text>
</comment>
<feature type="domain" description="Helicase ATP-binding" evidence="16">
    <location>
        <begin position="48"/>
        <end position="203"/>
    </location>
</feature>
<comment type="subcellular location">
    <subcellularLocation>
        <location evidence="1 12 13">Cytoplasm</location>
    </subcellularLocation>
</comment>
<keyword evidence="18" id="KW-0378">Hydrolase</keyword>
<protein>
    <recommendedName>
        <fullName evidence="11 12">UvrABC system protein B</fullName>
        <shortName evidence="12">Protein UvrB</shortName>
    </recommendedName>
    <alternativeName>
        <fullName evidence="12">Excinuclease ABC subunit B</fullName>
    </alternativeName>
</protein>
<sequence>MSKLAVWRRNKQREEQLVIYRQADRKFDLVSDYQPTGDQPEAIDQLTKGIENGDKAQILLGATGTGKTFTISNVIANVNKPTLILSHNKTLAGQLYGEMKKFFPHNAVEYFVSYYDYYQPEAYVPSSDTYIEKDASINDEIDKLRNAATTALLERNDVIVVASVSSIFGLGNPNEYQNSVISLHVGQEIDRDFLLRQLVTIQYDRNDIDFQRGRFRVHGDVVEIFPASHSETALRIEFFGDEIDRIREVDALTGEVKGDREEVSIFPATHFMTNEDIMDVALPEIEQDMKKQVKKFTDEGNLLEAERLQQRTTYDIEMMREMGYTNGIENYSRYMDRRKPGEPPYTLLDFFPKDYLLVVDESHQTMPQVRGMYNGDRARKQMLIDYGFRLPSALDNRPLKLNEFEQHVNQVVYMSATPGPYEQEQTDHVAQQIIRPTGLLDPTIEVRPVMGQIDNLVGEINKRIERHERVFVTTLTKKMSEDLTDYLKDLGLKVKYLHSDIKTLERTQIIRDLRLGKFDVLVGINLLREGLDVPEVSLVAILDADKEGFLRNERSLIQTIGRAARNEHGAVIMYADEVTESMQKAIDETKRRRSIQMKYNEDHHITPHTIVKPIQEAISATKETADTGEQADSTEFTTKDFAKLSKDAQANMVDELTEQMRAAAKRLDFEQAATLRDTVMELKAQMTGKKTKPGRKVK</sequence>
<evidence type="ECO:0000256" key="1">
    <source>
        <dbReference type="ARBA" id="ARBA00004496"/>
    </source>
</evidence>
<evidence type="ECO:0000256" key="2">
    <source>
        <dbReference type="ARBA" id="ARBA00008533"/>
    </source>
</evidence>
<evidence type="ECO:0000313" key="19">
    <source>
        <dbReference type="Proteomes" id="UP000050973"/>
    </source>
</evidence>
<comment type="subunit">
    <text evidence="10 12 13">Forms a heterotetramer with UvrA during the search for lesions. Interacts with UvrC in an incision complex.</text>
</comment>
<keyword evidence="6 12" id="KW-0228">DNA excision</keyword>
<dbReference type="Proteomes" id="UP000050973">
    <property type="component" value="Unassembled WGS sequence"/>
</dbReference>
<keyword evidence="3 12" id="KW-0963">Cytoplasm</keyword>
<evidence type="ECO:0000256" key="11">
    <source>
        <dbReference type="ARBA" id="ARBA00029504"/>
    </source>
</evidence>
<comment type="caution">
    <text evidence="18">The sequence shown here is derived from an EMBL/GenBank/DDBJ whole genome shotgun (WGS) entry which is preliminary data.</text>
</comment>
<dbReference type="PANTHER" id="PTHR24029:SF0">
    <property type="entry name" value="UVRABC SYSTEM PROTEIN B"/>
    <property type="match status" value="1"/>
</dbReference>
<dbReference type="GO" id="GO:0009432">
    <property type="term" value="P:SOS response"/>
    <property type="evidence" value="ECO:0007669"/>
    <property type="project" value="UniProtKB-UniRule"/>
</dbReference>
<dbReference type="SMART" id="SM00487">
    <property type="entry name" value="DEXDc"/>
    <property type="match status" value="1"/>
</dbReference>
<dbReference type="InterPro" id="IPR036876">
    <property type="entry name" value="UVR_dom_sf"/>
</dbReference>
<comment type="similarity">
    <text evidence="2 12 13">Belongs to the UvrB family.</text>
</comment>
<evidence type="ECO:0000256" key="13">
    <source>
        <dbReference type="RuleBase" id="RU003587"/>
    </source>
</evidence>
<keyword evidence="4 12" id="KW-0547">Nucleotide-binding</keyword>
<evidence type="ECO:0000256" key="7">
    <source>
        <dbReference type="ARBA" id="ARBA00022840"/>
    </source>
</evidence>
<dbReference type="PROSITE" id="PS51192">
    <property type="entry name" value="HELICASE_ATP_BIND_1"/>
    <property type="match status" value="1"/>
</dbReference>